<dbReference type="AlphaFoldDB" id="A0A238FM13"/>
<protein>
    <submittedName>
        <fullName evidence="8">BQ2448_7829 protein</fullName>
    </submittedName>
</protein>
<accession>A0A238FM13</accession>
<evidence type="ECO:0000259" key="7">
    <source>
        <dbReference type="SMART" id="SM01332"/>
    </source>
</evidence>
<dbReference type="GO" id="GO:0051301">
    <property type="term" value="P:cell division"/>
    <property type="evidence" value="ECO:0007669"/>
    <property type="project" value="UniProtKB-KW"/>
</dbReference>
<feature type="domain" description="Cyclin-like" evidence="6">
    <location>
        <begin position="391"/>
        <end position="475"/>
    </location>
</feature>
<dbReference type="InterPro" id="IPR039361">
    <property type="entry name" value="Cyclin"/>
</dbReference>
<dbReference type="FunFam" id="1.10.472.10:FF:000001">
    <property type="entry name" value="G2/mitotic-specific cyclin"/>
    <property type="match status" value="1"/>
</dbReference>
<dbReference type="STRING" id="269621.A0A238FM13"/>
<evidence type="ECO:0000313" key="9">
    <source>
        <dbReference type="Proteomes" id="UP000198372"/>
    </source>
</evidence>
<dbReference type="PANTHER" id="PTHR10177">
    <property type="entry name" value="CYCLINS"/>
    <property type="match status" value="1"/>
</dbReference>
<dbReference type="PROSITE" id="PS00292">
    <property type="entry name" value="CYCLINS"/>
    <property type="match status" value="1"/>
</dbReference>
<dbReference type="GO" id="GO:0016538">
    <property type="term" value="F:cyclin-dependent protein serine/threonine kinase regulator activity"/>
    <property type="evidence" value="ECO:0007669"/>
    <property type="project" value="InterPro"/>
</dbReference>
<keyword evidence="2 4" id="KW-0195">Cyclin</keyword>
<dbReference type="InterPro" id="IPR036915">
    <property type="entry name" value="Cyclin-like_sf"/>
</dbReference>
<dbReference type="InterPro" id="IPR048258">
    <property type="entry name" value="Cyclins_cyclin-box"/>
</dbReference>
<dbReference type="InterPro" id="IPR046965">
    <property type="entry name" value="Cyclin_A/B-like"/>
</dbReference>
<dbReference type="InterPro" id="IPR013763">
    <property type="entry name" value="Cyclin-like_dom"/>
</dbReference>
<evidence type="ECO:0000256" key="2">
    <source>
        <dbReference type="ARBA" id="ARBA00023127"/>
    </source>
</evidence>
<evidence type="ECO:0000256" key="5">
    <source>
        <dbReference type="SAM" id="MobiDB-lite"/>
    </source>
</evidence>
<dbReference type="CDD" id="cd20568">
    <property type="entry name" value="CYCLIN_CLBs_yeast_rpt1"/>
    <property type="match status" value="1"/>
</dbReference>
<evidence type="ECO:0000256" key="4">
    <source>
        <dbReference type="RuleBase" id="RU000383"/>
    </source>
</evidence>
<feature type="compositionally biased region" description="Low complexity" evidence="5">
    <location>
        <begin position="123"/>
        <end position="146"/>
    </location>
</feature>
<feature type="region of interest" description="Disordered" evidence="5">
    <location>
        <begin position="275"/>
        <end position="317"/>
    </location>
</feature>
<feature type="compositionally biased region" description="Low complexity" evidence="5">
    <location>
        <begin position="239"/>
        <end position="251"/>
    </location>
</feature>
<keyword evidence="3" id="KW-0131">Cell cycle</keyword>
<dbReference type="Gene3D" id="1.10.472.10">
    <property type="entry name" value="Cyclin-like"/>
    <property type="match status" value="2"/>
</dbReference>
<dbReference type="Proteomes" id="UP000198372">
    <property type="component" value="Unassembled WGS sequence"/>
</dbReference>
<evidence type="ECO:0000313" key="8">
    <source>
        <dbReference type="EMBL" id="SCV74800.1"/>
    </source>
</evidence>
<keyword evidence="9" id="KW-1185">Reference proteome</keyword>
<feature type="compositionally biased region" description="Low complexity" evidence="5">
    <location>
        <begin position="169"/>
        <end position="189"/>
    </location>
</feature>
<dbReference type="InterPro" id="IPR004367">
    <property type="entry name" value="Cyclin_C-dom"/>
</dbReference>
<evidence type="ECO:0000256" key="1">
    <source>
        <dbReference type="ARBA" id="ARBA00022618"/>
    </source>
</evidence>
<dbReference type="SUPFAM" id="SSF47954">
    <property type="entry name" value="Cyclin-like"/>
    <property type="match status" value="2"/>
</dbReference>
<dbReference type="PIRSF" id="PIRSF001771">
    <property type="entry name" value="Cyclin_A_B_D_E"/>
    <property type="match status" value="1"/>
</dbReference>
<comment type="similarity">
    <text evidence="4">Belongs to the cyclin family.</text>
</comment>
<dbReference type="EMBL" id="FMSP01000023">
    <property type="protein sequence ID" value="SCV74800.1"/>
    <property type="molecule type" value="Genomic_DNA"/>
</dbReference>
<organism evidence="8 9">
    <name type="scientific">Microbotryum intermedium</name>
    <dbReference type="NCBI Taxonomy" id="269621"/>
    <lineage>
        <taxon>Eukaryota</taxon>
        <taxon>Fungi</taxon>
        <taxon>Dikarya</taxon>
        <taxon>Basidiomycota</taxon>
        <taxon>Pucciniomycotina</taxon>
        <taxon>Microbotryomycetes</taxon>
        <taxon>Microbotryales</taxon>
        <taxon>Microbotryaceae</taxon>
        <taxon>Microbotryum</taxon>
    </lineage>
</organism>
<sequence>MSSQPLQTKPLNKPRRASRAITSALGDENAASSLAASQAPRLAGKSSTTSLRVAGAGLVTAKSVLGVSNVNGHGKLATASSTSTAGQPRRALGDVSNAAGAASRTNVDRTSKDSLSLGVAGKSTTVVGTSRTRTSSVPLSQTQTQAPQPPSSTGTGISRLRIGSGNTHGAAVGPSRARRAAGPPAEPPVVRLKAPGGALRGAEWNGAWGAADGASQQASGSNPTSIGLGIEMNGQALLPSMMSSPSMSNSLKRGHHLDLEDDDDDVEVADQLDLENGSYQHPPLHLQNGERVDIDEEEDEEREDGEDEPMDPEDWVRNVDQEDEIESEKVLELIRREFDEQVDYWDTTMVAEYSDEIFAYMSELEEKCMPNPRYMDHQSEIEWPMRTTLIDWLLQVHMRYHMLPETLWIAINIIDRFLSNRVVSLVKFQLVGVTAMFVAAKYEEILAPSVEEFVFMTESGYTRDEILKGERIILQSLEFNISPYCSPYSWVRRISKADDYDLQTRTLSKFLMEVTLLDHRFLRAKPSMIAAIGMYLARRMLGGDWNESFIYYSNYTEPQLFVPTGFLLESIVATDFDHKFVYKKYANKKFLKASIFARNWAKANAAQEFNVEVPGNA</sequence>
<feature type="domain" description="Cyclin C-terminal" evidence="7">
    <location>
        <begin position="485"/>
        <end position="599"/>
    </location>
</feature>
<proteinExistence type="inferred from homology"/>
<feature type="region of interest" description="Disordered" evidence="5">
    <location>
        <begin position="24"/>
        <end position="49"/>
    </location>
</feature>
<evidence type="ECO:0000259" key="6">
    <source>
        <dbReference type="SMART" id="SM00385"/>
    </source>
</evidence>
<dbReference type="Pfam" id="PF00134">
    <property type="entry name" value="Cyclin_N"/>
    <property type="match status" value="1"/>
</dbReference>
<dbReference type="CDD" id="cd20512">
    <property type="entry name" value="CYCLIN_CLBs_yeast_rpt2"/>
    <property type="match status" value="1"/>
</dbReference>
<keyword evidence="1" id="KW-0132">Cell division</keyword>
<dbReference type="Pfam" id="PF02984">
    <property type="entry name" value="Cyclin_C"/>
    <property type="match status" value="1"/>
</dbReference>
<dbReference type="SMART" id="SM00385">
    <property type="entry name" value="CYCLIN"/>
    <property type="match status" value="2"/>
</dbReference>
<feature type="domain" description="Cyclin-like" evidence="6">
    <location>
        <begin position="489"/>
        <end position="569"/>
    </location>
</feature>
<gene>
    <name evidence="8" type="ORF">BQ2448_7829</name>
</gene>
<name>A0A238FM13_9BASI</name>
<feature type="region of interest" description="Disordered" evidence="5">
    <location>
        <begin position="239"/>
        <end position="258"/>
    </location>
</feature>
<feature type="region of interest" description="Disordered" evidence="5">
    <location>
        <begin position="78"/>
        <end position="189"/>
    </location>
</feature>
<feature type="compositionally biased region" description="Acidic residues" evidence="5">
    <location>
        <begin position="293"/>
        <end position="313"/>
    </location>
</feature>
<dbReference type="OrthoDB" id="5590282at2759"/>
<evidence type="ECO:0000256" key="3">
    <source>
        <dbReference type="ARBA" id="ARBA00023306"/>
    </source>
</evidence>
<dbReference type="GO" id="GO:0044772">
    <property type="term" value="P:mitotic cell cycle phase transition"/>
    <property type="evidence" value="ECO:0007669"/>
    <property type="project" value="InterPro"/>
</dbReference>
<dbReference type="InterPro" id="IPR006671">
    <property type="entry name" value="Cyclin_N"/>
</dbReference>
<dbReference type="SMART" id="SM01332">
    <property type="entry name" value="Cyclin_C"/>
    <property type="match status" value="1"/>
</dbReference>
<reference evidence="9" key="1">
    <citation type="submission" date="2016-09" db="EMBL/GenBank/DDBJ databases">
        <authorList>
            <person name="Jeantristanb JTB J.-T."/>
            <person name="Ricardo R."/>
        </authorList>
    </citation>
    <scope>NUCLEOTIDE SEQUENCE [LARGE SCALE GENOMIC DNA]</scope>
</reference>